<proteinExistence type="predicted"/>
<feature type="region of interest" description="Disordered" evidence="1">
    <location>
        <begin position="1"/>
        <end position="20"/>
    </location>
</feature>
<reference evidence="2" key="2">
    <citation type="journal article" date="2015" name="Fish Shellfish Immunol.">
        <title>Early steps in the European eel (Anguilla anguilla)-Vibrio vulnificus interaction in the gills: Role of the RtxA13 toxin.</title>
        <authorList>
            <person name="Callol A."/>
            <person name="Pajuelo D."/>
            <person name="Ebbesson L."/>
            <person name="Teles M."/>
            <person name="MacKenzie S."/>
            <person name="Amaro C."/>
        </authorList>
    </citation>
    <scope>NUCLEOTIDE SEQUENCE</scope>
</reference>
<reference evidence="2" key="1">
    <citation type="submission" date="2014-11" db="EMBL/GenBank/DDBJ databases">
        <authorList>
            <person name="Amaro Gonzalez C."/>
        </authorList>
    </citation>
    <scope>NUCLEOTIDE SEQUENCE</scope>
</reference>
<name>A0A0E9SQX3_ANGAN</name>
<sequence length="48" mass="5090">MVRPPPQSVKHGGSTSLGMHQEAAHSSLVYDVTADSIIICPGNLRSFP</sequence>
<evidence type="ECO:0000256" key="1">
    <source>
        <dbReference type="SAM" id="MobiDB-lite"/>
    </source>
</evidence>
<accession>A0A0E9SQX3</accession>
<dbReference type="EMBL" id="GBXM01064848">
    <property type="protein sequence ID" value="JAH43729.1"/>
    <property type="molecule type" value="Transcribed_RNA"/>
</dbReference>
<organism evidence="2">
    <name type="scientific">Anguilla anguilla</name>
    <name type="common">European freshwater eel</name>
    <name type="synonym">Muraena anguilla</name>
    <dbReference type="NCBI Taxonomy" id="7936"/>
    <lineage>
        <taxon>Eukaryota</taxon>
        <taxon>Metazoa</taxon>
        <taxon>Chordata</taxon>
        <taxon>Craniata</taxon>
        <taxon>Vertebrata</taxon>
        <taxon>Euteleostomi</taxon>
        <taxon>Actinopterygii</taxon>
        <taxon>Neopterygii</taxon>
        <taxon>Teleostei</taxon>
        <taxon>Anguilliformes</taxon>
        <taxon>Anguillidae</taxon>
        <taxon>Anguilla</taxon>
    </lineage>
</organism>
<evidence type="ECO:0000313" key="2">
    <source>
        <dbReference type="EMBL" id="JAH43729.1"/>
    </source>
</evidence>
<protein>
    <submittedName>
        <fullName evidence="2">Uncharacterized protein</fullName>
    </submittedName>
</protein>
<dbReference type="AlphaFoldDB" id="A0A0E9SQX3"/>